<feature type="transmembrane region" description="Helical" evidence="6">
    <location>
        <begin position="290"/>
        <end position="310"/>
    </location>
</feature>
<dbReference type="Pfam" id="PF04193">
    <property type="entry name" value="PQ-loop"/>
    <property type="match status" value="2"/>
</dbReference>
<keyword evidence="8" id="KW-1185">Reference proteome</keyword>
<gene>
    <name evidence="7" type="ORF">CVLEPA_LOCUS19236</name>
</gene>
<comment type="caution">
    <text evidence="7">The sequence shown here is derived from an EMBL/GenBank/DDBJ whole genome shotgun (WGS) entry which is preliminary data.</text>
</comment>
<dbReference type="SMART" id="SM00679">
    <property type="entry name" value="CTNS"/>
    <property type="match status" value="2"/>
</dbReference>
<feature type="transmembrane region" description="Helical" evidence="6">
    <location>
        <begin position="164"/>
        <end position="181"/>
    </location>
</feature>
<dbReference type="InterPro" id="IPR006603">
    <property type="entry name" value="PQ-loop_rpt"/>
</dbReference>
<evidence type="ECO:0000256" key="2">
    <source>
        <dbReference type="ARBA" id="ARBA00022692"/>
    </source>
</evidence>
<dbReference type="PANTHER" id="PTHR16201">
    <property type="entry name" value="SEVEN TRANSMEMBRANE PROTEIN 1-RELATED"/>
    <property type="match status" value="1"/>
</dbReference>
<evidence type="ECO:0000313" key="7">
    <source>
        <dbReference type="EMBL" id="CAK8687159.1"/>
    </source>
</evidence>
<reference evidence="7 8" key="1">
    <citation type="submission" date="2024-02" db="EMBL/GenBank/DDBJ databases">
        <authorList>
            <person name="Daric V."/>
            <person name="Darras S."/>
        </authorList>
    </citation>
    <scope>NUCLEOTIDE SEQUENCE [LARGE SCALE GENOMIC DNA]</scope>
</reference>
<evidence type="ECO:0000256" key="6">
    <source>
        <dbReference type="SAM" id="Phobius"/>
    </source>
</evidence>
<evidence type="ECO:0000256" key="4">
    <source>
        <dbReference type="ARBA" id="ARBA00023136"/>
    </source>
</evidence>
<protein>
    <recommendedName>
        <fullName evidence="9">PQ-loop repeat-containing protein 2</fullName>
    </recommendedName>
</protein>
<feature type="transmembrane region" description="Helical" evidence="6">
    <location>
        <begin position="119"/>
        <end position="138"/>
    </location>
</feature>
<proteinExistence type="inferred from homology"/>
<evidence type="ECO:0008006" key="9">
    <source>
        <dbReference type="Google" id="ProtNLM"/>
    </source>
</evidence>
<keyword evidence="4 6" id="KW-0472">Membrane</keyword>
<evidence type="ECO:0000256" key="3">
    <source>
        <dbReference type="ARBA" id="ARBA00022989"/>
    </source>
</evidence>
<comment type="similarity">
    <text evidence="5">Belongs to the laat-1 family.</text>
</comment>
<evidence type="ECO:0000256" key="1">
    <source>
        <dbReference type="ARBA" id="ARBA00004141"/>
    </source>
</evidence>
<evidence type="ECO:0000256" key="5">
    <source>
        <dbReference type="ARBA" id="ARBA00038039"/>
    </source>
</evidence>
<name>A0ABP0G5P2_CLALP</name>
<dbReference type="InterPro" id="IPR051415">
    <property type="entry name" value="LAAT-1"/>
</dbReference>
<dbReference type="PANTHER" id="PTHR16201:SF34">
    <property type="entry name" value="LYSOSOMAL AMINO ACID TRANSPORTER 1"/>
    <property type="match status" value="1"/>
</dbReference>
<feature type="transmembrane region" description="Helical" evidence="6">
    <location>
        <begin position="211"/>
        <end position="230"/>
    </location>
</feature>
<keyword evidence="2 6" id="KW-0812">Transmembrane</keyword>
<comment type="subcellular location">
    <subcellularLocation>
        <location evidence="1">Membrane</location>
        <topology evidence="1">Multi-pass membrane protein</topology>
    </subcellularLocation>
</comment>
<sequence length="340" mass="38708">MYPIKPLSAVFEANYIATFGNESGNNNLSCLKENPIPWVYDIFDECIYNAKEEIGFILGLISILCWICASIPQLYENYKNGKCEEALSLWFLLLWLFGDSSNLVGCILTNQFPIQLYTAVYYVSMDLIMIVQFSYYAWKHRRIAEDRHGIINDAMTSAQGSQRILCCVCLMVFLPLTMMHFERNSVDSYSSSNRIGRTLLSVGKDPPFIEWTTKTIIGYAIGCISSLFYLGSRLPQILKNYRRGETEGVSFMMFFLAVAGNTLYGTSILLQDPDPGHTWGEFIVFHLPWLIGSIGTLSLDFAILSQIFYYNKRCGRKRMVNVGLLDESSSFEEENQPTFA</sequence>
<keyword evidence="3 6" id="KW-1133">Transmembrane helix</keyword>
<feature type="transmembrane region" description="Helical" evidence="6">
    <location>
        <begin position="251"/>
        <end position="270"/>
    </location>
</feature>
<dbReference type="Proteomes" id="UP001642483">
    <property type="component" value="Unassembled WGS sequence"/>
</dbReference>
<dbReference type="Gene3D" id="1.20.1280.290">
    <property type="match status" value="2"/>
</dbReference>
<dbReference type="EMBL" id="CAWYQH010000103">
    <property type="protein sequence ID" value="CAK8687159.1"/>
    <property type="molecule type" value="Genomic_DNA"/>
</dbReference>
<accession>A0ABP0G5P2</accession>
<feature type="transmembrane region" description="Helical" evidence="6">
    <location>
        <begin position="87"/>
        <end position="113"/>
    </location>
</feature>
<feature type="transmembrane region" description="Helical" evidence="6">
    <location>
        <begin position="54"/>
        <end position="75"/>
    </location>
</feature>
<organism evidence="7 8">
    <name type="scientific">Clavelina lepadiformis</name>
    <name type="common">Light-bulb sea squirt</name>
    <name type="synonym">Ascidia lepadiformis</name>
    <dbReference type="NCBI Taxonomy" id="159417"/>
    <lineage>
        <taxon>Eukaryota</taxon>
        <taxon>Metazoa</taxon>
        <taxon>Chordata</taxon>
        <taxon>Tunicata</taxon>
        <taxon>Ascidiacea</taxon>
        <taxon>Aplousobranchia</taxon>
        <taxon>Clavelinidae</taxon>
        <taxon>Clavelina</taxon>
    </lineage>
</organism>
<evidence type="ECO:0000313" key="8">
    <source>
        <dbReference type="Proteomes" id="UP001642483"/>
    </source>
</evidence>